<comment type="caution">
    <text evidence="1">The sequence shown here is derived from an EMBL/GenBank/DDBJ whole genome shotgun (WGS) entry which is preliminary data.</text>
</comment>
<sequence length="300" mass="34391">MERINHFPIDVQRKLKNYVYALVDPRPGKQRHTQGTVFYIGRGVGDRVFSHEHEAQHDLTTEEYAKLERIREIERAGYHVKRWIISWGLSEREAQVAEGALIDFFEILHENNYDTAPTNRVAGYHNDTQDQHYLRYDSVEEINARLSMPTVSLKDLKDAHIGLITLGKPTDPRDTPNERLLGSAAFNSDQVARRSLGTWVVGHDNDQKIKYLLVVTHGDYVIVGAFKIIKRGNFITKPGKYQRQKIYWRDTADNKDQPLATNHYVEPVTTINGVTVGPNVKLGDVWFNSQQSGLNIVDNK</sequence>
<reference evidence="1" key="2">
    <citation type="submission" date="2021-04" db="EMBL/GenBank/DDBJ databases">
        <authorList>
            <person name="Gilroy R."/>
        </authorList>
    </citation>
    <scope>NUCLEOTIDE SEQUENCE</scope>
    <source>
        <strain evidence="1">ChiHejej3B27-2180</strain>
    </source>
</reference>
<accession>A0A9D1QM84</accession>
<evidence type="ECO:0000313" key="2">
    <source>
        <dbReference type="Proteomes" id="UP000886878"/>
    </source>
</evidence>
<gene>
    <name evidence="1" type="ORF">H9876_00055</name>
</gene>
<protein>
    <submittedName>
        <fullName evidence="1">GIY-YIG nuclease family protein</fullName>
    </submittedName>
</protein>
<reference evidence="1" key="1">
    <citation type="journal article" date="2021" name="PeerJ">
        <title>Extensive microbial diversity within the chicken gut microbiome revealed by metagenomics and culture.</title>
        <authorList>
            <person name="Gilroy R."/>
            <person name="Ravi A."/>
            <person name="Getino M."/>
            <person name="Pursley I."/>
            <person name="Horton D.L."/>
            <person name="Alikhan N.F."/>
            <person name="Baker D."/>
            <person name="Gharbi K."/>
            <person name="Hall N."/>
            <person name="Watson M."/>
            <person name="Adriaenssens E.M."/>
            <person name="Foster-Nyarko E."/>
            <person name="Jarju S."/>
            <person name="Secka A."/>
            <person name="Antonio M."/>
            <person name="Oren A."/>
            <person name="Chaudhuri R.R."/>
            <person name="La Ragione R."/>
            <person name="Hildebrand F."/>
            <person name="Pallen M.J."/>
        </authorList>
    </citation>
    <scope>NUCLEOTIDE SEQUENCE</scope>
    <source>
        <strain evidence="1">ChiHejej3B27-2180</strain>
    </source>
</reference>
<dbReference type="EMBL" id="DXGK01000003">
    <property type="protein sequence ID" value="HIW69767.1"/>
    <property type="molecule type" value="Genomic_DNA"/>
</dbReference>
<name>A0A9D1QM84_9LACO</name>
<dbReference type="AlphaFoldDB" id="A0A9D1QM84"/>
<dbReference type="Proteomes" id="UP000886878">
    <property type="component" value="Unassembled WGS sequence"/>
</dbReference>
<dbReference type="Pfam" id="PF22945">
    <property type="entry name" value="LEM-3_GIY-YIG"/>
    <property type="match status" value="1"/>
</dbReference>
<organism evidence="1 2">
    <name type="scientific">Candidatus Limosilactobacillus merdipullorum</name>
    <dbReference type="NCBI Taxonomy" id="2838653"/>
    <lineage>
        <taxon>Bacteria</taxon>
        <taxon>Bacillati</taxon>
        <taxon>Bacillota</taxon>
        <taxon>Bacilli</taxon>
        <taxon>Lactobacillales</taxon>
        <taxon>Lactobacillaceae</taxon>
        <taxon>Limosilactobacillus</taxon>
    </lineage>
</organism>
<evidence type="ECO:0000313" key="1">
    <source>
        <dbReference type="EMBL" id="HIW69767.1"/>
    </source>
</evidence>
<proteinExistence type="predicted"/>
<dbReference type="CDD" id="cd10440">
    <property type="entry name" value="GIY-YIG_COG3680"/>
    <property type="match status" value="1"/>
</dbReference>